<dbReference type="InterPro" id="IPR001148">
    <property type="entry name" value="CA_dom"/>
</dbReference>
<feature type="domain" description="Alpha-carbonic anhydrase" evidence="8">
    <location>
        <begin position="25"/>
        <end position="247"/>
    </location>
</feature>
<keyword evidence="3" id="KW-0479">Metal-binding</keyword>
<dbReference type="GO" id="GO:0008270">
    <property type="term" value="F:zinc ion binding"/>
    <property type="evidence" value="ECO:0007669"/>
    <property type="project" value="InterPro"/>
</dbReference>
<evidence type="ECO:0000256" key="7">
    <source>
        <dbReference type="SAM" id="SignalP"/>
    </source>
</evidence>
<dbReference type="InterPro" id="IPR023561">
    <property type="entry name" value="Carbonic_anhydrase_a-class"/>
</dbReference>
<keyword evidence="4" id="KW-0862">Zinc</keyword>
<evidence type="ECO:0000313" key="11">
    <source>
        <dbReference type="Proteomes" id="UP000293421"/>
    </source>
</evidence>
<evidence type="ECO:0000256" key="1">
    <source>
        <dbReference type="ARBA" id="ARBA00010718"/>
    </source>
</evidence>
<feature type="signal peptide" evidence="7">
    <location>
        <begin position="1"/>
        <end position="19"/>
    </location>
</feature>
<dbReference type="InterPro" id="IPR041891">
    <property type="entry name" value="Alpha_CA_prokaryot-like"/>
</dbReference>
<gene>
    <name evidence="9" type="ORF">A9460_00410</name>
    <name evidence="10" type="ORF">FVD15_06915</name>
</gene>
<evidence type="ECO:0000256" key="5">
    <source>
        <dbReference type="ARBA" id="ARBA00023239"/>
    </source>
</evidence>
<dbReference type="CDD" id="cd03124">
    <property type="entry name" value="alpha_CA_prokaryotic_like"/>
    <property type="match status" value="1"/>
</dbReference>
<dbReference type="SUPFAM" id="SSF51069">
    <property type="entry name" value="Carbonic anhydrase"/>
    <property type="match status" value="1"/>
</dbReference>
<feature type="chain" id="PRO_5042133188" description="carbonic anhydrase" evidence="7">
    <location>
        <begin position="20"/>
        <end position="247"/>
    </location>
</feature>
<keyword evidence="5" id="KW-0456">Lyase</keyword>
<dbReference type="EMBL" id="VRMB01000036">
    <property type="protein sequence ID" value="TXK66954.1"/>
    <property type="molecule type" value="Genomic_DNA"/>
</dbReference>
<dbReference type="Gene3D" id="3.10.200.10">
    <property type="entry name" value="Alpha carbonic anhydrase"/>
    <property type="match status" value="1"/>
</dbReference>
<dbReference type="AlphaFoldDB" id="A0AAE5YIM3"/>
<organism evidence="9 11">
    <name type="scientific">Campylobacter volucris</name>
    <dbReference type="NCBI Taxonomy" id="1031542"/>
    <lineage>
        <taxon>Bacteria</taxon>
        <taxon>Pseudomonadati</taxon>
        <taxon>Campylobacterota</taxon>
        <taxon>Epsilonproteobacteria</taxon>
        <taxon>Campylobacterales</taxon>
        <taxon>Campylobacteraceae</taxon>
        <taxon>Campylobacter</taxon>
    </lineage>
</organism>
<comment type="similarity">
    <text evidence="1">Belongs to the alpha-carbonic anhydrase family.</text>
</comment>
<evidence type="ECO:0000256" key="3">
    <source>
        <dbReference type="ARBA" id="ARBA00022723"/>
    </source>
</evidence>
<dbReference type="InterPro" id="IPR036398">
    <property type="entry name" value="CA_dom_sf"/>
</dbReference>
<proteinExistence type="inferred from homology"/>
<evidence type="ECO:0000313" key="9">
    <source>
        <dbReference type="EMBL" id="QBL12873.1"/>
    </source>
</evidence>
<dbReference type="SMART" id="SM01057">
    <property type="entry name" value="Carb_anhydrase"/>
    <property type="match status" value="1"/>
</dbReference>
<protein>
    <recommendedName>
        <fullName evidence="2">carbonic anhydrase</fullName>
        <ecNumber evidence="2">4.2.1.1</ecNumber>
    </recommendedName>
</protein>
<name>A0AAE5YIM3_9BACT</name>
<comment type="catalytic activity">
    <reaction evidence="6">
        <text>hydrogencarbonate + H(+) = CO2 + H2O</text>
        <dbReference type="Rhea" id="RHEA:10748"/>
        <dbReference type="ChEBI" id="CHEBI:15377"/>
        <dbReference type="ChEBI" id="CHEBI:15378"/>
        <dbReference type="ChEBI" id="CHEBI:16526"/>
        <dbReference type="ChEBI" id="CHEBI:17544"/>
        <dbReference type="EC" id="4.2.1.1"/>
    </reaction>
</comment>
<dbReference type="Proteomes" id="UP000293421">
    <property type="component" value="Chromosome"/>
</dbReference>
<dbReference type="Proteomes" id="UP000321325">
    <property type="component" value="Unassembled WGS sequence"/>
</dbReference>
<dbReference type="GO" id="GO:0004089">
    <property type="term" value="F:carbonate dehydratase activity"/>
    <property type="evidence" value="ECO:0007669"/>
    <property type="project" value="UniProtKB-EC"/>
</dbReference>
<evidence type="ECO:0000256" key="4">
    <source>
        <dbReference type="ARBA" id="ARBA00022833"/>
    </source>
</evidence>
<accession>A0AAE5YIM3</accession>
<keyword evidence="12" id="KW-1185">Reference proteome</keyword>
<dbReference type="EMBL" id="CP037746">
    <property type="protein sequence ID" value="QBL12873.1"/>
    <property type="molecule type" value="Genomic_DNA"/>
</dbReference>
<dbReference type="PANTHER" id="PTHR18952">
    <property type="entry name" value="CARBONIC ANHYDRASE"/>
    <property type="match status" value="1"/>
</dbReference>
<dbReference type="PROSITE" id="PS51144">
    <property type="entry name" value="ALPHA_CA_2"/>
    <property type="match status" value="1"/>
</dbReference>
<evidence type="ECO:0000256" key="6">
    <source>
        <dbReference type="ARBA" id="ARBA00048348"/>
    </source>
</evidence>
<evidence type="ECO:0000313" key="10">
    <source>
        <dbReference type="EMBL" id="TXK66954.1"/>
    </source>
</evidence>
<dbReference type="Pfam" id="PF00194">
    <property type="entry name" value="Carb_anhydrase"/>
    <property type="match status" value="1"/>
</dbReference>
<keyword evidence="7" id="KW-0732">Signal</keyword>
<evidence type="ECO:0000256" key="2">
    <source>
        <dbReference type="ARBA" id="ARBA00012925"/>
    </source>
</evidence>
<evidence type="ECO:0000259" key="8">
    <source>
        <dbReference type="PROSITE" id="PS51144"/>
    </source>
</evidence>
<reference evidence="9 11" key="1">
    <citation type="submission" date="2019-02" db="EMBL/GenBank/DDBJ databases">
        <title>Use of ANI for Rapid Identification of Enteric Bacteria.</title>
        <authorList>
            <person name="Pruckler J."/>
            <person name="Lane C."/>
            <person name="Aubert R."/>
        </authorList>
    </citation>
    <scope>NUCLEOTIDE SEQUENCE [LARGE SCALE GENOMIC DNA]</scope>
    <source>
        <strain evidence="9 11">2014D-0083</strain>
    </source>
</reference>
<dbReference type="EC" id="4.2.1.1" evidence="2"/>
<sequence>MMKIKILFISALLTSILFAYESIPQNASHGNFTDKDKWKNLDKNWVYCESGFNQDFINLDTKNAINKNHSLEFNYLDDSFGLINDGYTIKMHFASNGSNIALDGINYNLSHFHFHSPSKISLNKQSYPLEIHFSHVSQKGDIVVIAVFFQEGEENQFLKKITRAFPKKEGDKLYVQGLNAKKLLPNNTNSFYIFKNKLNQPCNQEITWVVLKENLKASKEQIQTIKSLMGKNENLKIQNIKKIEENN</sequence>
<reference evidence="10 12" key="2">
    <citation type="submission" date="2019-08" db="EMBL/GenBank/DDBJ databases">
        <title>Rapid identification of Enteric Bacteria from Whole Genome Sequences (WGS) using Average Nucleotide Identity (ANI).</title>
        <authorList>
            <person name="Lane C."/>
        </authorList>
    </citation>
    <scope>NUCLEOTIDE SEQUENCE [LARGE SCALE GENOMIC DNA]</scope>
    <source>
        <strain evidence="10 12">2010D-8464</strain>
    </source>
</reference>
<dbReference type="PANTHER" id="PTHR18952:SF265">
    <property type="entry name" value="CARBONIC ANHYDRASE"/>
    <property type="match status" value="1"/>
</dbReference>
<evidence type="ECO:0000313" key="12">
    <source>
        <dbReference type="Proteomes" id="UP000321325"/>
    </source>
</evidence>